<keyword evidence="10" id="KW-1185">Reference proteome</keyword>
<evidence type="ECO:0000313" key="10">
    <source>
        <dbReference type="Proteomes" id="UP000589620"/>
    </source>
</evidence>
<dbReference type="RefSeq" id="WP_089915584.1">
    <property type="nucleotide sequence ID" value="NZ_BAAAPX010000001.1"/>
</dbReference>
<organism evidence="9 10">
    <name type="scientific">Leifsonia soli</name>
    <dbReference type="NCBI Taxonomy" id="582665"/>
    <lineage>
        <taxon>Bacteria</taxon>
        <taxon>Bacillati</taxon>
        <taxon>Actinomycetota</taxon>
        <taxon>Actinomycetes</taxon>
        <taxon>Micrococcales</taxon>
        <taxon>Microbacteriaceae</taxon>
        <taxon>Leifsonia</taxon>
    </lineage>
</organism>
<evidence type="ECO:0000256" key="7">
    <source>
        <dbReference type="SAM" id="Phobius"/>
    </source>
</evidence>
<keyword evidence="5 7" id="KW-0472">Membrane</keyword>
<gene>
    <name evidence="9" type="ORF">BJ963_003076</name>
</gene>
<evidence type="ECO:0000313" key="9">
    <source>
        <dbReference type="EMBL" id="NYD75557.1"/>
    </source>
</evidence>
<feature type="region of interest" description="Disordered" evidence="6">
    <location>
        <begin position="100"/>
        <end position="119"/>
    </location>
</feature>
<evidence type="ECO:0000256" key="1">
    <source>
        <dbReference type="ARBA" id="ARBA00004651"/>
    </source>
</evidence>
<name>A0A852T2Z8_9MICO</name>
<keyword evidence="4 7" id="KW-1133">Transmembrane helix</keyword>
<evidence type="ECO:0000256" key="3">
    <source>
        <dbReference type="ARBA" id="ARBA00022692"/>
    </source>
</evidence>
<proteinExistence type="predicted"/>
<comment type="caution">
    <text evidence="9">The sequence shown here is derived from an EMBL/GenBank/DDBJ whole genome shotgun (WGS) entry which is preliminary data.</text>
</comment>
<feature type="transmembrane region" description="Helical" evidence="7">
    <location>
        <begin position="39"/>
        <end position="58"/>
    </location>
</feature>
<evidence type="ECO:0000256" key="2">
    <source>
        <dbReference type="ARBA" id="ARBA00022475"/>
    </source>
</evidence>
<dbReference type="Pfam" id="PF13396">
    <property type="entry name" value="PLDc_N"/>
    <property type="match status" value="1"/>
</dbReference>
<keyword evidence="2" id="KW-1003">Cell membrane</keyword>
<protein>
    <recommendedName>
        <fullName evidence="8">Cardiolipin synthase N-terminal domain-containing protein</fullName>
    </recommendedName>
</protein>
<accession>A0A852T2Z8</accession>
<dbReference type="EMBL" id="JACCBJ010000001">
    <property type="protein sequence ID" value="NYD75557.1"/>
    <property type="molecule type" value="Genomic_DNA"/>
</dbReference>
<evidence type="ECO:0000256" key="5">
    <source>
        <dbReference type="ARBA" id="ARBA00023136"/>
    </source>
</evidence>
<reference evidence="9 10" key="1">
    <citation type="submission" date="2020-07" db="EMBL/GenBank/DDBJ databases">
        <title>Sequencing the genomes of 1000 actinobacteria strains.</title>
        <authorList>
            <person name="Klenk H.-P."/>
        </authorList>
    </citation>
    <scope>NUCLEOTIDE SEQUENCE [LARGE SCALE GENOMIC DNA]</scope>
    <source>
        <strain evidence="9 10">DSM 23871</strain>
    </source>
</reference>
<sequence>MVRLWIALGVAAVVFYIYSVADCALFDRSRVRGLPKPVWLLVIILFPVIGGILWFLIGRGRRKADLARRVSAPDDDPEFLGKLRMDHDQEERIRQLEKELAELDENGPDNNDQTGRRDG</sequence>
<dbReference type="GO" id="GO:0005886">
    <property type="term" value="C:plasma membrane"/>
    <property type="evidence" value="ECO:0007669"/>
    <property type="project" value="UniProtKB-SubCell"/>
</dbReference>
<comment type="subcellular location">
    <subcellularLocation>
        <location evidence="1">Cell membrane</location>
        <topology evidence="1">Multi-pass membrane protein</topology>
    </subcellularLocation>
</comment>
<feature type="domain" description="Cardiolipin synthase N-terminal" evidence="8">
    <location>
        <begin position="14"/>
        <end position="59"/>
    </location>
</feature>
<evidence type="ECO:0000259" key="8">
    <source>
        <dbReference type="Pfam" id="PF13396"/>
    </source>
</evidence>
<keyword evidence="3 7" id="KW-0812">Transmembrane</keyword>
<dbReference type="Proteomes" id="UP000589620">
    <property type="component" value="Unassembled WGS sequence"/>
</dbReference>
<evidence type="ECO:0000256" key="4">
    <source>
        <dbReference type="ARBA" id="ARBA00022989"/>
    </source>
</evidence>
<dbReference type="AlphaFoldDB" id="A0A852T2Z8"/>
<evidence type="ECO:0000256" key="6">
    <source>
        <dbReference type="SAM" id="MobiDB-lite"/>
    </source>
</evidence>
<dbReference type="InterPro" id="IPR027379">
    <property type="entry name" value="CLS_N"/>
</dbReference>